<proteinExistence type="predicted"/>
<dbReference type="AlphaFoldDB" id="A0A438GIQ3"/>
<comment type="caution">
    <text evidence="1">The sequence shown here is derived from an EMBL/GenBank/DDBJ whole genome shotgun (WGS) entry which is preliminary data.</text>
</comment>
<protein>
    <submittedName>
        <fullName evidence="1">Uncharacterized protein</fullName>
    </submittedName>
</protein>
<dbReference type="EMBL" id="QGNW01000423">
    <property type="protein sequence ID" value="RVW72081.1"/>
    <property type="molecule type" value="Genomic_DNA"/>
</dbReference>
<evidence type="ECO:0000313" key="1">
    <source>
        <dbReference type="EMBL" id="RVW72081.1"/>
    </source>
</evidence>
<reference evidence="1 2" key="1">
    <citation type="journal article" date="2018" name="PLoS Genet.">
        <title>Population sequencing reveals clonal diversity and ancestral inbreeding in the grapevine cultivar Chardonnay.</title>
        <authorList>
            <person name="Roach M.J."/>
            <person name="Johnson D.L."/>
            <person name="Bohlmann J."/>
            <person name="van Vuuren H.J."/>
            <person name="Jones S.J."/>
            <person name="Pretorius I.S."/>
            <person name="Schmidt S.A."/>
            <person name="Borneman A.R."/>
        </authorList>
    </citation>
    <scope>NUCLEOTIDE SEQUENCE [LARGE SCALE GENOMIC DNA]</scope>
    <source>
        <strain evidence="2">cv. Chardonnay</strain>
        <tissue evidence="1">Leaf</tissue>
    </source>
</reference>
<name>A0A438GIQ3_VITVI</name>
<dbReference type="Proteomes" id="UP000288805">
    <property type="component" value="Unassembled WGS sequence"/>
</dbReference>
<sequence length="108" mass="12430">MSRRRVRSVEGNTLRGLGYNNMAGAIILALMHRSPSELRSYVCFGESSTRMRDLLRSPRVAPLISFSEEISMIYVCIRRANRFCPSHFHPHKLIADLIPRSLDISRRN</sequence>
<gene>
    <name evidence="1" type="ORF">CK203_054788</name>
</gene>
<accession>A0A438GIQ3</accession>
<organism evidence="1 2">
    <name type="scientific">Vitis vinifera</name>
    <name type="common">Grape</name>
    <dbReference type="NCBI Taxonomy" id="29760"/>
    <lineage>
        <taxon>Eukaryota</taxon>
        <taxon>Viridiplantae</taxon>
        <taxon>Streptophyta</taxon>
        <taxon>Embryophyta</taxon>
        <taxon>Tracheophyta</taxon>
        <taxon>Spermatophyta</taxon>
        <taxon>Magnoliopsida</taxon>
        <taxon>eudicotyledons</taxon>
        <taxon>Gunneridae</taxon>
        <taxon>Pentapetalae</taxon>
        <taxon>rosids</taxon>
        <taxon>Vitales</taxon>
        <taxon>Vitaceae</taxon>
        <taxon>Viteae</taxon>
        <taxon>Vitis</taxon>
    </lineage>
</organism>
<evidence type="ECO:0000313" key="2">
    <source>
        <dbReference type="Proteomes" id="UP000288805"/>
    </source>
</evidence>